<feature type="region of interest" description="Disordered" evidence="1">
    <location>
        <begin position="1"/>
        <end position="63"/>
    </location>
</feature>
<evidence type="ECO:0000313" key="3">
    <source>
        <dbReference type="Proteomes" id="UP000322873"/>
    </source>
</evidence>
<reference evidence="2 3" key="1">
    <citation type="submission" date="2019-06" db="EMBL/GenBank/DDBJ databases">
        <title>Genome Sequence of the Brown Rot Fungal Pathogen Monilinia fructicola.</title>
        <authorList>
            <person name="De Miccolis Angelini R.M."/>
            <person name="Landi L."/>
            <person name="Abate D."/>
            <person name="Pollastro S."/>
            <person name="Romanazzi G."/>
            <person name="Faretra F."/>
        </authorList>
    </citation>
    <scope>NUCLEOTIDE SEQUENCE [LARGE SCALE GENOMIC DNA]</scope>
    <source>
        <strain evidence="2 3">Mfrc123</strain>
    </source>
</reference>
<protein>
    <submittedName>
        <fullName evidence="2">Uncharacterized protein</fullName>
    </submittedName>
</protein>
<comment type="caution">
    <text evidence="2">The sequence shown here is derived from an EMBL/GenBank/DDBJ whole genome shotgun (WGS) entry which is preliminary data.</text>
</comment>
<keyword evidence="3" id="KW-1185">Reference proteome</keyword>
<dbReference type="EMBL" id="VICG01000015">
    <property type="protein sequence ID" value="KAA8564511.1"/>
    <property type="molecule type" value="Genomic_DNA"/>
</dbReference>
<accession>A0A5M9J610</accession>
<dbReference type="AlphaFoldDB" id="A0A5M9J610"/>
<proteinExistence type="predicted"/>
<name>A0A5M9J610_MONFR</name>
<evidence type="ECO:0000313" key="2">
    <source>
        <dbReference type="EMBL" id="KAA8564511.1"/>
    </source>
</evidence>
<feature type="compositionally biased region" description="Polar residues" evidence="1">
    <location>
        <begin position="1"/>
        <end position="16"/>
    </location>
</feature>
<gene>
    <name evidence="2" type="ORF">EYC84_011437</name>
</gene>
<evidence type="ECO:0000256" key="1">
    <source>
        <dbReference type="SAM" id="MobiDB-lite"/>
    </source>
</evidence>
<feature type="region of interest" description="Disordered" evidence="1">
    <location>
        <begin position="123"/>
        <end position="147"/>
    </location>
</feature>
<feature type="compositionally biased region" description="Basic and acidic residues" evidence="1">
    <location>
        <begin position="43"/>
        <end position="63"/>
    </location>
</feature>
<dbReference type="Proteomes" id="UP000322873">
    <property type="component" value="Unassembled WGS sequence"/>
</dbReference>
<sequence>MNQTIQINQLAVQPTPASRGWEEKGGFSNSCARREDEEEEEEERRGEEKRREEAREVEIKREEGQVQYEGLLKGCGCGCGCGCNCPSPSPSPCPCPYGWLVVGCMNLDWTKSKDKNALVNSWPVKNIDNNNNTNNNNNNQKRQRDLV</sequence>
<organism evidence="2 3">
    <name type="scientific">Monilinia fructicola</name>
    <name type="common">Brown rot fungus</name>
    <name type="synonym">Ciboria fructicola</name>
    <dbReference type="NCBI Taxonomy" id="38448"/>
    <lineage>
        <taxon>Eukaryota</taxon>
        <taxon>Fungi</taxon>
        <taxon>Dikarya</taxon>
        <taxon>Ascomycota</taxon>
        <taxon>Pezizomycotina</taxon>
        <taxon>Leotiomycetes</taxon>
        <taxon>Helotiales</taxon>
        <taxon>Sclerotiniaceae</taxon>
        <taxon>Monilinia</taxon>
    </lineage>
</organism>
<feature type="compositionally biased region" description="Low complexity" evidence="1">
    <location>
        <begin position="129"/>
        <end position="139"/>
    </location>
</feature>